<evidence type="ECO:0000256" key="2">
    <source>
        <dbReference type="ARBA" id="ARBA00022475"/>
    </source>
</evidence>
<keyword evidence="3 7" id="KW-0812">Transmembrane</keyword>
<evidence type="ECO:0000259" key="8">
    <source>
        <dbReference type="Pfam" id="PF02687"/>
    </source>
</evidence>
<evidence type="ECO:0000256" key="1">
    <source>
        <dbReference type="ARBA" id="ARBA00004651"/>
    </source>
</evidence>
<dbReference type="PANTHER" id="PTHR30572">
    <property type="entry name" value="MEMBRANE COMPONENT OF TRANSPORTER-RELATED"/>
    <property type="match status" value="1"/>
</dbReference>
<protein>
    <submittedName>
        <fullName evidence="9">TonB-dependent receptor</fullName>
    </submittedName>
</protein>
<feature type="transmembrane region" description="Helical" evidence="7">
    <location>
        <begin position="783"/>
        <end position="807"/>
    </location>
</feature>
<feature type="domain" description="ABC3 transporter permease C-terminal" evidence="8">
    <location>
        <begin position="740"/>
        <end position="853"/>
    </location>
</feature>
<feature type="transmembrane region" description="Helical" evidence="7">
    <location>
        <begin position="283"/>
        <end position="305"/>
    </location>
</feature>
<keyword evidence="9" id="KW-0675">Receptor</keyword>
<dbReference type="Pfam" id="PF02687">
    <property type="entry name" value="FtsX"/>
    <property type="match status" value="2"/>
</dbReference>
<dbReference type="InterPro" id="IPR050250">
    <property type="entry name" value="Macrolide_Exporter_MacB"/>
</dbReference>
<feature type="transmembrane region" description="Helical" evidence="7">
    <location>
        <begin position="374"/>
        <end position="397"/>
    </location>
</feature>
<evidence type="ECO:0000256" key="4">
    <source>
        <dbReference type="ARBA" id="ARBA00022989"/>
    </source>
</evidence>
<feature type="transmembrane region" description="Helical" evidence="7">
    <location>
        <begin position="505"/>
        <end position="526"/>
    </location>
</feature>
<evidence type="ECO:0000256" key="3">
    <source>
        <dbReference type="ARBA" id="ARBA00022692"/>
    </source>
</evidence>
<name>L7VVG6_9BACT</name>
<dbReference type="GO" id="GO:0005886">
    <property type="term" value="C:plasma membrane"/>
    <property type="evidence" value="ECO:0007669"/>
    <property type="project" value="UniProtKB-SubCell"/>
</dbReference>
<keyword evidence="2" id="KW-1003">Cell membrane</keyword>
<keyword evidence="5 7" id="KW-0472">Membrane</keyword>
<feature type="transmembrane region" description="Helical" evidence="7">
    <location>
        <begin position="737"/>
        <end position="762"/>
    </location>
</feature>
<dbReference type="AlphaFoldDB" id="L7VVG6"/>
<evidence type="ECO:0000256" key="7">
    <source>
        <dbReference type="SAM" id="Phobius"/>
    </source>
</evidence>
<reference evidence="9" key="1">
    <citation type="submission" date="2012-09" db="EMBL/GenBank/DDBJ databases">
        <title>Metagenomic Characterization of a Microbial Community in Wastewater Detects High Levels of Antibiotic Resistance.</title>
        <authorList>
            <person name="Abrams M."/>
            <person name="Caldwell A."/>
            <person name="Vandaei E."/>
            <person name="Lee W."/>
            <person name="Perrott J."/>
            <person name="Khan S.Y."/>
            <person name="Ta J."/>
            <person name="Romero D."/>
            <person name="Nguyen V."/>
            <person name="Pourmand N."/>
            <person name="Ouverney C.C."/>
        </authorList>
    </citation>
    <scope>NUCLEOTIDE SEQUENCE</scope>
</reference>
<proteinExistence type="inferred from homology"/>
<dbReference type="PANTHER" id="PTHR30572:SF4">
    <property type="entry name" value="ABC TRANSPORTER PERMEASE YTRF"/>
    <property type="match status" value="1"/>
</dbReference>
<accession>L7VVG6</accession>
<feature type="domain" description="ABC3 transporter permease C-terminal" evidence="8">
    <location>
        <begin position="283"/>
        <end position="400"/>
    </location>
</feature>
<comment type="similarity">
    <text evidence="6">Belongs to the ABC-4 integral membrane protein family.</text>
</comment>
<feature type="transmembrane region" description="Helical" evidence="7">
    <location>
        <begin position="827"/>
        <end position="849"/>
    </location>
</feature>
<dbReference type="GO" id="GO:0022857">
    <property type="term" value="F:transmembrane transporter activity"/>
    <property type="evidence" value="ECO:0007669"/>
    <property type="project" value="TreeGrafter"/>
</dbReference>
<evidence type="ECO:0000256" key="5">
    <source>
        <dbReference type="ARBA" id="ARBA00023136"/>
    </source>
</evidence>
<dbReference type="EMBL" id="JX649859">
    <property type="protein sequence ID" value="AGC71008.1"/>
    <property type="molecule type" value="Genomic_DNA"/>
</dbReference>
<evidence type="ECO:0000256" key="6">
    <source>
        <dbReference type="ARBA" id="ARBA00038076"/>
    </source>
</evidence>
<feature type="transmembrane region" description="Helical" evidence="7">
    <location>
        <begin position="17"/>
        <end position="37"/>
    </location>
</feature>
<keyword evidence="4 7" id="KW-1133">Transmembrane helix</keyword>
<organism evidence="9">
    <name type="scientific">uncultured bacterium A1Q1_fos_2107</name>
    <dbReference type="NCBI Taxonomy" id="1256562"/>
    <lineage>
        <taxon>Bacteria</taxon>
        <taxon>environmental samples</taxon>
    </lineage>
</organism>
<dbReference type="InterPro" id="IPR003838">
    <property type="entry name" value="ABC3_permease_C"/>
</dbReference>
<sequence length="864" mass="87177">MSAALARREIRSRPGRFAWLIVAVTVAVGFTVGAFGFSTQLTKLLDPSATGADRLDALPRGAVVLTADTKAVTTATALDERLSATVEAIAGVALVEGSYDQPIGFRLPAGSQPERPVILRGVVLSSTYSEQRWAIQVGRAPSGPDEVAVDLAGLVVGQTSVGAVATIEFPTGARDVAVVGLLAPVGDTTPLPSARPDDASSIALAAGHAILDPGVAPILLDAAGRVDRITVTPQPGVDPGALERRIRAAVPPGVRVSSALSRSAVTQQTVERIDEGVQQAVTVFAGLTVLISALVVTNTLGVLVAQRTREFGLLRLVGASRAQVLRTVMGESLGVGLVGAVLGLGLGVVLAYAAALVVRDSTVPVGFELTSTMVLVAVGVGVLVTAVGGIVPALRAGRVTPLAALSDTRAGADRRGGAWVPLVAFAVGCAMAGAAVTRPGGPDGAWIVVAGLGVLSAFVGVAGLSRWLVGPLLATAGAVLGPVSGRAGRLGVANARRSPGRTAGAASTLMVGLALVGLVATIGASIRSTVESQFDTAGSADLYLERRGVVRVSTQALDVELAGRARRPFRYASITTVDGVVLGRAGATTPLSASFLPELAELVDLGITDGAVPGFADDPAAERVSVMLSDSAAAELGLAVGDEARLRTISGSERTLVVAATYSNTAIAGDAVVDVTGLDPGTLGTFELGVLRFEGRHGDRSVRAVERAAGRFPKVRVHTPAEFGALNASVTDTVLRIIAVVLAGMIGIGYLGLVATLGLATLERRNELVMLRAIGAARAQVRAMVRIEAMLVGLVASVVGLGVGVGLGCVAANSAPSDLVASVVVPWGSIVAVGVVSVVLALAVSLGVARRASLVPPAEAGRSV</sequence>
<comment type="subcellular location">
    <subcellularLocation>
        <location evidence="1">Cell membrane</location>
        <topology evidence="1">Multi-pass membrane protein</topology>
    </subcellularLocation>
</comment>
<evidence type="ECO:0000313" key="9">
    <source>
        <dbReference type="EMBL" id="AGC71008.1"/>
    </source>
</evidence>
<feature type="transmembrane region" description="Helical" evidence="7">
    <location>
        <begin position="418"/>
        <end position="438"/>
    </location>
</feature>
<feature type="transmembrane region" description="Helical" evidence="7">
    <location>
        <begin position="444"/>
        <end position="464"/>
    </location>
</feature>
<feature type="transmembrane region" description="Helical" evidence="7">
    <location>
        <begin position="333"/>
        <end position="354"/>
    </location>
</feature>